<evidence type="ECO:0000313" key="2">
    <source>
        <dbReference type="EMBL" id="AMD88720.1"/>
    </source>
</evidence>
<feature type="transmembrane region" description="Helical" evidence="1">
    <location>
        <begin position="7"/>
        <end position="26"/>
    </location>
</feature>
<dbReference type="PANTHER" id="PTHR38602:SF1">
    <property type="entry name" value="INNER MEMBRANE PROTEIN"/>
    <property type="match status" value="1"/>
</dbReference>
<accession>A0A0X8JH48</accession>
<keyword evidence="1" id="KW-0472">Membrane</keyword>
<evidence type="ECO:0000256" key="1">
    <source>
        <dbReference type="SAM" id="Phobius"/>
    </source>
</evidence>
<dbReference type="RefSeq" id="WP_062251228.1">
    <property type="nucleotide sequence ID" value="NZ_CP014229.1"/>
</dbReference>
<dbReference type="STRING" id="44742.AXF13_00495"/>
<keyword evidence="3" id="KW-1185">Reference proteome</keyword>
<dbReference type="EMBL" id="CP014229">
    <property type="protein sequence ID" value="AMD88720.1"/>
    <property type="molecule type" value="Genomic_DNA"/>
</dbReference>
<keyword evidence="1" id="KW-0812">Transmembrane</keyword>
<reference evidence="3" key="1">
    <citation type="submission" date="2016-02" db="EMBL/GenBank/DDBJ databases">
        <authorList>
            <person name="Holder M.E."/>
            <person name="Ajami N.J."/>
            <person name="Petrosino J.F."/>
        </authorList>
    </citation>
    <scope>NUCLEOTIDE SEQUENCE [LARGE SCALE GENOMIC DNA]</scope>
    <source>
        <strain evidence="3">CCUG 45958</strain>
    </source>
</reference>
<evidence type="ECO:0008006" key="4">
    <source>
        <dbReference type="Google" id="ProtNLM"/>
    </source>
</evidence>
<dbReference type="AlphaFoldDB" id="A0A0X8JH48"/>
<dbReference type="Pfam" id="PF09838">
    <property type="entry name" value="DUF2065"/>
    <property type="match status" value="1"/>
</dbReference>
<keyword evidence="1" id="KW-1133">Transmembrane helix</keyword>
<dbReference type="Proteomes" id="UP000069241">
    <property type="component" value="Chromosome"/>
</dbReference>
<feature type="transmembrane region" description="Helical" evidence="1">
    <location>
        <begin position="46"/>
        <end position="64"/>
    </location>
</feature>
<dbReference type="PANTHER" id="PTHR38602">
    <property type="entry name" value="INNER MEMBRANE PROTEIN-RELATED"/>
    <property type="match status" value="1"/>
</dbReference>
<dbReference type="KEGG" id="dfi:AXF13_00495"/>
<organism evidence="2 3">
    <name type="scientific">Desulfovibrio fairfieldensis</name>
    <dbReference type="NCBI Taxonomy" id="44742"/>
    <lineage>
        <taxon>Bacteria</taxon>
        <taxon>Pseudomonadati</taxon>
        <taxon>Thermodesulfobacteriota</taxon>
        <taxon>Desulfovibrionia</taxon>
        <taxon>Desulfovibrionales</taxon>
        <taxon>Desulfovibrionaceae</taxon>
        <taxon>Desulfovibrio</taxon>
    </lineage>
</organism>
<dbReference type="InterPro" id="IPR019201">
    <property type="entry name" value="DUF2065"/>
</dbReference>
<proteinExistence type="predicted"/>
<evidence type="ECO:0000313" key="3">
    <source>
        <dbReference type="Proteomes" id="UP000069241"/>
    </source>
</evidence>
<protein>
    <recommendedName>
        <fullName evidence="4">DUF2065 domain-containing protein</fullName>
    </recommendedName>
</protein>
<sequence length="65" mass="6899">MQFDLALFLRALGLAFVLEGLCWALFPGGMRRAMASLLPRPESQLRLTGLAAVAAGLLIVALACL</sequence>
<name>A0A0X8JH48_9BACT</name>
<gene>
    <name evidence="2" type="ORF">AXF13_00495</name>
</gene>